<dbReference type="PANTHER" id="PTHR37461">
    <property type="entry name" value="ANTI-SIGMA-K FACTOR RSKA"/>
    <property type="match status" value="1"/>
</dbReference>
<keyword evidence="3" id="KW-1003">Cell membrane</keyword>
<evidence type="ECO:0000256" key="10">
    <source>
        <dbReference type="ARBA" id="ARBA00030803"/>
    </source>
</evidence>
<protein>
    <recommendedName>
        <fullName evidence="10">Regulator of SigK</fullName>
    </recommendedName>
    <alternativeName>
        <fullName evidence="9">Sigma-K anti-sigma factor RskA</fullName>
    </alternativeName>
</protein>
<evidence type="ECO:0000256" key="3">
    <source>
        <dbReference type="ARBA" id="ARBA00022475"/>
    </source>
</evidence>
<dbReference type="Gene3D" id="1.10.10.1320">
    <property type="entry name" value="Anti-sigma factor, zinc-finger domain"/>
    <property type="match status" value="1"/>
</dbReference>
<organism evidence="14 15">
    <name type="scientific">Microbacterium commune</name>
    <dbReference type="NCBI Taxonomy" id="2762219"/>
    <lineage>
        <taxon>Bacteria</taxon>
        <taxon>Bacillati</taxon>
        <taxon>Actinomycetota</taxon>
        <taxon>Actinomycetes</taxon>
        <taxon>Micrococcales</taxon>
        <taxon>Microbacteriaceae</taxon>
        <taxon>Microbacterium</taxon>
    </lineage>
</organism>
<keyword evidence="4 12" id="KW-0812">Transmembrane</keyword>
<evidence type="ECO:0000256" key="2">
    <source>
        <dbReference type="ARBA" id="ARBA00004236"/>
    </source>
</evidence>
<dbReference type="EMBL" id="JACSPX010000001">
    <property type="protein sequence ID" value="MBD8012437.1"/>
    <property type="molecule type" value="Genomic_DNA"/>
</dbReference>
<feature type="compositionally biased region" description="Polar residues" evidence="11">
    <location>
        <begin position="74"/>
        <end position="83"/>
    </location>
</feature>
<dbReference type="InterPro" id="IPR018764">
    <property type="entry name" value="RskA_C"/>
</dbReference>
<evidence type="ECO:0000256" key="12">
    <source>
        <dbReference type="SAM" id="Phobius"/>
    </source>
</evidence>
<evidence type="ECO:0000256" key="11">
    <source>
        <dbReference type="SAM" id="MobiDB-lite"/>
    </source>
</evidence>
<evidence type="ECO:0000256" key="4">
    <source>
        <dbReference type="ARBA" id="ARBA00022692"/>
    </source>
</evidence>
<keyword evidence="5 12" id="KW-1133">Transmembrane helix</keyword>
<accession>A0ABR8W5Z9</accession>
<feature type="domain" description="Anti-sigma K factor RskA C-terminal" evidence="13">
    <location>
        <begin position="115"/>
        <end position="252"/>
    </location>
</feature>
<feature type="region of interest" description="Disordered" evidence="11">
    <location>
        <begin position="74"/>
        <end position="104"/>
    </location>
</feature>
<dbReference type="InterPro" id="IPR051474">
    <property type="entry name" value="Anti-sigma-K/W_factor"/>
</dbReference>
<comment type="caution">
    <text evidence="14">The sequence shown here is derived from an EMBL/GenBank/DDBJ whole genome shotgun (WGS) entry which is preliminary data.</text>
</comment>
<evidence type="ECO:0000256" key="8">
    <source>
        <dbReference type="ARBA" id="ARBA00023163"/>
    </source>
</evidence>
<dbReference type="Pfam" id="PF10099">
    <property type="entry name" value="RskA_C"/>
    <property type="match status" value="1"/>
</dbReference>
<evidence type="ECO:0000256" key="1">
    <source>
        <dbReference type="ARBA" id="ARBA00004167"/>
    </source>
</evidence>
<proteinExistence type="predicted"/>
<dbReference type="Proteomes" id="UP000611521">
    <property type="component" value="Unassembled WGS sequence"/>
</dbReference>
<reference evidence="14 15" key="1">
    <citation type="submission" date="2020-08" db="EMBL/GenBank/DDBJ databases">
        <title>A Genomic Blueprint of the Chicken Gut Microbiome.</title>
        <authorList>
            <person name="Gilroy R."/>
            <person name="Ravi A."/>
            <person name="Getino M."/>
            <person name="Pursley I."/>
            <person name="Horton D.L."/>
            <person name="Alikhan N.-F."/>
            <person name="Baker D."/>
            <person name="Gharbi K."/>
            <person name="Hall N."/>
            <person name="Watson M."/>
            <person name="Adriaenssens E.M."/>
            <person name="Foster-Nyarko E."/>
            <person name="Jarju S."/>
            <person name="Secka A."/>
            <person name="Antonio M."/>
            <person name="Oren A."/>
            <person name="Chaudhuri R."/>
            <person name="La Ragione R.M."/>
            <person name="Hildebrand F."/>
            <person name="Pallen M.J."/>
        </authorList>
    </citation>
    <scope>NUCLEOTIDE SEQUENCE [LARGE SCALE GENOMIC DNA]</scope>
    <source>
        <strain evidence="14 15">Re1</strain>
    </source>
</reference>
<keyword evidence="15" id="KW-1185">Reference proteome</keyword>
<dbReference type="PANTHER" id="PTHR37461:SF1">
    <property type="entry name" value="ANTI-SIGMA-K FACTOR RSKA"/>
    <property type="match status" value="1"/>
</dbReference>
<keyword evidence="6" id="KW-0805">Transcription regulation</keyword>
<keyword evidence="7 12" id="KW-0472">Membrane</keyword>
<dbReference type="RefSeq" id="WP_191712839.1">
    <property type="nucleotide sequence ID" value="NZ_JACSPX010000001.1"/>
</dbReference>
<evidence type="ECO:0000313" key="15">
    <source>
        <dbReference type="Proteomes" id="UP000611521"/>
    </source>
</evidence>
<dbReference type="InterPro" id="IPR041916">
    <property type="entry name" value="Anti_sigma_zinc_sf"/>
</dbReference>
<evidence type="ECO:0000256" key="7">
    <source>
        <dbReference type="ARBA" id="ARBA00023136"/>
    </source>
</evidence>
<evidence type="ECO:0000256" key="9">
    <source>
        <dbReference type="ARBA" id="ARBA00029829"/>
    </source>
</evidence>
<name>A0ABR8W5Z9_9MICO</name>
<sequence length="258" mass="26110">MNEQEFAELAAAHALGALGETDERRFAEALAEHPEWQAIADDDHDTVAILAGGLAPVAPPQALRSTLLQQIASLPQDGGTTPTHPDDAAVGDDAGSRATGASAPAGAPWRRRIFALAAGLALIVGAGVATTTVVSRLQRPASVVALDEIRSAPDAEQVEVQLESGGTATAHWSGAVGKAVLVASGLDDLGADKSYELWFVRGEQPIAAGVFDADGGTATALLDVPMHAGDVIAVTVEQAGGSPSGLPTTDPIIVIPTA</sequence>
<evidence type="ECO:0000313" key="14">
    <source>
        <dbReference type="EMBL" id="MBD8012437.1"/>
    </source>
</evidence>
<evidence type="ECO:0000259" key="13">
    <source>
        <dbReference type="Pfam" id="PF10099"/>
    </source>
</evidence>
<comment type="subcellular location">
    <subcellularLocation>
        <location evidence="2">Cell membrane</location>
    </subcellularLocation>
    <subcellularLocation>
        <location evidence="1">Membrane</location>
        <topology evidence="1">Single-pass membrane protein</topology>
    </subcellularLocation>
</comment>
<feature type="transmembrane region" description="Helical" evidence="12">
    <location>
        <begin position="113"/>
        <end position="134"/>
    </location>
</feature>
<evidence type="ECO:0000256" key="6">
    <source>
        <dbReference type="ARBA" id="ARBA00023015"/>
    </source>
</evidence>
<evidence type="ECO:0000256" key="5">
    <source>
        <dbReference type="ARBA" id="ARBA00022989"/>
    </source>
</evidence>
<gene>
    <name evidence="14" type="ORF">H9633_09010</name>
</gene>
<keyword evidence="8" id="KW-0804">Transcription</keyword>